<sequence>MEKDNLREWIKTFRWVKKNPLYAVQRLFHYEEIIERRDNTITELKLKIKKLEGN</sequence>
<accession>A0A172JHZ9</accession>
<protein>
    <submittedName>
        <fullName evidence="1">Uncharacterized protein</fullName>
    </submittedName>
</protein>
<dbReference type="KEGG" id="vg:29058810"/>
<evidence type="ECO:0000313" key="1">
    <source>
        <dbReference type="EMBL" id="AMS01176.1"/>
    </source>
</evidence>
<dbReference type="EMBL" id="KU878088">
    <property type="protein sequence ID" value="AMS01176.1"/>
    <property type="molecule type" value="Genomic_DNA"/>
</dbReference>
<dbReference type="GeneID" id="29058810"/>
<evidence type="ECO:0000313" key="2">
    <source>
        <dbReference type="Proteomes" id="UP000202618"/>
    </source>
</evidence>
<dbReference type="Proteomes" id="UP000202618">
    <property type="component" value="Segment"/>
</dbReference>
<organism evidence="1 2">
    <name type="scientific">Bacillus phage AR9</name>
    <dbReference type="NCBI Taxonomy" id="1815509"/>
    <lineage>
        <taxon>Viruses</taxon>
        <taxon>Duplodnaviria</taxon>
        <taxon>Heunggongvirae</taxon>
        <taxon>Uroviricota</taxon>
        <taxon>Caudoviricetes</taxon>
        <taxon>Takahashivirus</taxon>
        <taxon>Bacillus phage PBS1</taxon>
    </lineage>
</organism>
<proteinExistence type="predicted"/>
<dbReference type="RefSeq" id="YP_009282996.1">
    <property type="nucleotide sequence ID" value="NC_031039.1"/>
</dbReference>
<name>A0A172JHZ9_BPPB1</name>
<reference evidence="1 2" key="1">
    <citation type="journal article" date="2016" name="Virology">
        <title>The genome of AR9, a giant transducing Bacillus phage encoding two multisubunit RNA polymerases.</title>
        <authorList>
            <person name="Lavysh D."/>
            <person name="Sokolova M."/>
            <person name="Minakhin L."/>
            <person name="Yakunina M."/>
            <person name="Artamonova T."/>
            <person name="Kozyavkin S."/>
            <person name="Makarova K.S."/>
            <person name="Koonin E.V."/>
            <person name="Severinov K."/>
        </authorList>
    </citation>
    <scope>NUCLEOTIDE SEQUENCE [LARGE SCALE GENOMIC DNA]</scope>
</reference>
<gene>
    <name evidence="1" type="ORF">AR9_g092</name>
</gene>